<comment type="subcellular location">
    <subcellularLocation>
        <location evidence="3">Secreted</location>
    </subcellularLocation>
    <subcellularLocation>
        <location evidence="3">Bacterial flagellum</location>
    </subcellularLocation>
</comment>
<dbReference type="InterPro" id="IPR046358">
    <property type="entry name" value="Flagellin_C"/>
</dbReference>
<dbReference type="GO" id="GO:0005198">
    <property type="term" value="F:structural molecule activity"/>
    <property type="evidence" value="ECO:0007669"/>
    <property type="project" value="UniProtKB-UniRule"/>
</dbReference>
<accession>A0A917DRL2</accession>
<evidence type="ECO:0000256" key="1">
    <source>
        <dbReference type="ARBA" id="ARBA00005709"/>
    </source>
</evidence>
<evidence type="ECO:0000313" key="7">
    <source>
        <dbReference type="Proteomes" id="UP000612349"/>
    </source>
</evidence>
<organism evidence="6 7">
    <name type="scientific">Croceicoccus mobilis</name>
    <dbReference type="NCBI Taxonomy" id="1703339"/>
    <lineage>
        <taxon>Bacteria</taxon>
        <taxon>Pseudomonadati</taxon>
        <taxon>Pseudomonadota</taxon>
        <taxon>Alphaproteobacteria</taxon>
        <taxon>Sphingomonadales</taxon>
        <taxon>Erythrobacteraceae</taxon>
        <taxon>Croceicoccus</taxon>
    </lineage>
</organism>
<feature type="domain" description="Flagellin C-terminal" evidence="5">
    <location>
        <begin position="188"/>
        <end position="273"/>
    </location>
</feature>
<dbReference type="Proteomes" id="UP000612349">
    <property type="component" value="Unassembled WGS sequence"/>
</dbReference>
<dbReference type="GO" id="GO:0009288">
    <property type="term" value="C:bacterial-type flagellum"/>
    <property type="evidence" value="ECO:0007669"/>
    <property type="project" value="UniProtKB-SubCell"/>
</dbReference>
<evidence type="ECO:0000256" key="3">
    <source>
        <dbReference type="RuleBase" id="RU362073"/>
    </source>
</evidence>
<keyword evidence="6" id="KW-0966">Cell projection</keyword>
<dbReference type="Pfam" id="PF00700">
    <property type="entry name" value="Flagellin_C"/>
    <property type="match status" value="1"/>
</dbReference>
<dbReference type="AlphaFoldDB" id="A0A917DRL2"/>
<keyword evidence="6" id="KW-0969">Cilium</keyword>
<comment type="similarity">
    <text evidence="1 3">Belongs to the bacterial flagellin family.</text>
</comment>
<keyword evidence="7" id="KW-1185">Reference proteome</keyword>
<feature type="domain" description="Flagellin N-terminal" evidence="4">
    <location>
        <begin position="4"/>
        <end position="140"/>
    </location>
</feature>
<dbReference type="Pfam" id="PF00669">
    <property type="entry name" value="Flagellin_N"/>
    <property type="match status" value="1"/>
</dbReference>
<gene>
    <name evidence="6" type="primary">fliC</name>
    <name evidence="6" type="ORF">GCM10010990_12270</name>
</gene>
<reference evidence="6" key="2">
    <citation type="submission" date="2020-09" db="EMBL/GenBank/DDBJ databases">
        <authorList>
            <person name="Sun Q."/>
            <person name="Zhou Y."/>
        </authorList>
    </citation>
    <scope>NUCLEOTIDE SEQUENCE</scope>
    <source>
        <strain evidence="6">CGMCC 1.15360</strain>
    </source>
</reference>
<comment type="function">
    <text evidence="3">Flagellin is the subunit protein which polymerizes to form the filaments of bacterial flagella.</text>
</comment>
<dbReference type="RefSeq" id="WP_066775116.1">
    <property type="nucleotide sequence ID" value="NZ_BMIP01000002.1"/>
</dbReference>
<evidence type="ECO:0000256" key="2">
    <source>
        <dbReference type="ARBA" id="ARBA00023143"/>
    </source>
</evidence>
<dbReference type="InterPro" id="IPR001492">
    <property type="entry name" value="Flagellin"/>
</dbReference>
<name>A0A917DRL2_9SPHN</name>
<evidence type="ECO:0000259" key="4">
    <source>
        <dbReference type="Pfam" id="PF00669"/>
    </source>
</evidence>
<dbReference type="GO" id="GO:0005576">
    <property type="term" value="C:extracellular region"/>
    <property type="evidence" value="ECO:0007669"/>
    <property type="project" value="UniProtKB-SubCell"/>
</dbReference>
<proteinExistence type="inferred from homology"/>
<dbReference type="InterPro" id="IPR042187">
    <property type="entry name" value="Flagellin_C_sub2"/>
</dbReference>
<sequence length="274" mass="28449">MSVINTNISAMKAANASISANRDLGTAMERLSTGKRINGAKDDAAGLAIATTMTADVRAMNQGIRNANDGISLAQTAEGALDEVSNMLQRVRELAVQSKNGTYSADDRSYLDAEVTELQSQIGDILTNTKFNGVAIFSQTAGTDVDVTIATGAAATDVVTLKSKAIDGTNVSAAALDVSTDALAATTITNVDLALKDVNATRATLGAGQNRLESAVNNLTTNTTNLSDARSRIQDTDYSTETTALAKAQILSQASSAMLAQANQSQQNVLSLLR</sequence>
<keyword evidence="6" id="KW-0282">Flagellum</keyword>
<comment type="caution">
    <text evidence="6">The sequence shown here is derived from an EMBL/GenBank/DDBJ whole genome shotgun (WGS) entry which is preliminary data.</text>
</comment>
<dbReference type="InterPro" id="IPR001029">
    <property type="entry name" value="Flagellin_N"/>
</dbReference>
<keyword evidence="3" id="KW-0964">Secreted</keyword>
<dbReference type="Gene3D" id="1.20.1330.10">
    <property type="entry name" value="f41 fragment of flagellin, N-terminal domain"/>
    <property type="match status" value="1"/>
</dbReference>
<dbReference type="EMBL" id="BMIP01000002">
    <property type="protein sequence ID" value="GGD64349.1"/>
    <property type="molecule type" value="Genomic_DNA"/>
</dbReference>
<keyword evidence="2 3" id="KW-0975">Bacterial flagellum</keyword>
<dbReference type="OrthoDB" id="9796789at2"/>
<evidence type="ECO:0000313" key="6">
    <source>
        <dbReference type="EMBL" id="GGD64349.1"/>
    </source>
</evidence>
<dbReference type="SUPFAM" id="SSF64518">
    <property type="entry name" value="Phase 1 flagellin"/>
    <property type="match status" value="1"/>
</dbReference>
<dbReference type="Gene3D" id="6.10.10.10">
    <property type="entry name" value="Flagellar export chaperone, C-terminal domain"/>
    <property type="match status" value="1"/>
</dbReference>
<dbReference type="PANTHER" id="PTHR42792:SF2">
    <property type="entry name" value="FLAGELLIN"/>
    <property type="match status" value="1"/>
</dbReference>
<reference evidence="6" key="1">
    <citation type="journal article" date="2014" name="Int. J. Syst. Evol. Microbiol.">
        <title>Complete genome sequence of Corynebacterium casei LMG S-19264T (=DSM 44701T), isolated from a smear-ripened cheese.</title>
        <authorList>
            <consortium name="US DOE Joint Genome Institute (JGI-PGF)"/>
            <person name="Walter F."/>
            <person name="Albersmeier A."/>
            <person name="Kalinowski J."/>
            <person name="Ruckert C."/>
        </authorList>
    </citation>
    <scope>NUCLEOTIDE SEQUENCE</scope>
    <source>
        <strain evidence="6">CGMCC 1.15360</strain>
    </source>
</reference>
<dbReference type="PRINTS" id="PR00207">
    <property type="entry name" value="FLAGELLIN"/>
</dbReference>
<evidence type="ECO:0000259" key="5">
    <source>
        <dbReference type="Pfam" id="PF00700"/>
    </source>
</evidence>
<protein>
    <recommendedName>
        <fullName evidence="3">Flagellin</fullName>
    </recommendedName>
</protein>
<dbReference type="PANTHER" id="PTHR42792">
    <property type="entry name" value="FLAGELLIN"/>
    <property type="match status" value="1"/>
</dbReference>